<protein>
    <submittedName>
        <fullName evidence="2 3">Uncharacterized protein</fullName>
    </submittedName>
</protein>
<keyword evidence="4" id="KW-1185">Reference proteome</keyword>
<name>R7U7Z7_CAPTE</name>
<evidence type="ECO:0000313" key="4">
    <source>
        <dbReference type="Proteomes" id="UP000014760"/>
    </source>
</evidence>
<feature type="transmembrane region" description="Helical" evidence="1">
    <location>
        <begin position="29"/>
        <end position="47"/>
    </location>
</feature>
<reference evidence="4" key="1">
    <citation type="submission" date="2012-12" db="EMBL/GenBank/DDBJ databases">
        <authorList>
            <person name="Hellsten U."/>
            <person name="Grimwood J."/>
            <person name="Chapman J.A."/>
            <person name="Shapiro H."/>
            <person name="Aerts A."/>
            <person name="Otillar R.P."/>
            <person name="Terry A.Y."/>
            <person name="Boore J.L."/>
            <person name="Simakov O."/>
            <person name="Marletaz F."/>
            <person name="Cho S.-J."/>
            <person name="Edsinger-Gonzales E."/>
            <person name="Havlak P."/>
            <person name="Kuo D.-H."/>
            <person name="Larsson T."/>
            <person name="Lv J."/>
            <person name="Arendt D."/>
            <person name="Savage R."/>
            <person name="Osoegawa K."/>
            <person name="de Jong P."/>
            <person name="Lindberg D.R."/>
            <person name="Seaver E.C."/>
            <person name="Weisblat D.A."/>
            <person name="Putnam N.H."/>
            <person name="Grigoriev I.V."/>
            <person name="Rokhsar D.S."/>
        </authorList>
    </citation>
    <scope>NUCLEOTIDE SEQUENCE</scope>
    <source>
        <strain evidence="4">I ESC-2004</strain>
    </source>
</reference>
<evidence type="ECO:0000313" key="2">
    <source>
        <dbReference type="EMBL" id="ELU02104.1"/>
    </source>
</evidence>
<keyword evidence="1" id="KW-0812">Transmembrane</keyword>
<dbReference type="Proteomes" id="UP000014760">
    <property type="component" value="Unassembled WGS sequence"/>
</dbReference>
<evidence type="ECO:0000256" key="1">
    <source>
        <dbReference type="SAM" id="Phobius"/>
    </source>
</evidence>
<accession>R7U7Z7</accession>
<keyword evidence="1" id="KW-0472">Membrane</keyword>
<evidence type="ECO:0000313" key="3">
    <source>
        <dbReference type="EnsemblMetazoa" id="CapteP185681"/>
    </source>
</evidence>
<organism evidence="2">
    <name type="scientific">Capitella teleta</name>
    <name type="common">Polychaete worm</name>
    <dbReference type="NCBI Taxonomy" id="283909"/>
    <lineage>
        <taxon>Eukaryota</taxon>
        <taxon>Metazoa</taxon>
        <taxon>Spiralia</taxon>
        <taxon>Lophotrochozoa</taxon>
        <taxon>Annelida</taxon>
        <taxon>Polychaeta</taxon>
        <taxon>Sedentaria</taxon>
        <taxon>Scolecida</taxon>
        <taxon>Capitellidae</taxon>
        <taxon>Capitella</taxon>
    </lineage>
</organism>
<dbReference type="EMBL" id="AMQN01025217">
    <property type="status" value="NOT_ANNOTATED_CDS"/>
    <property type="molecule type" value="Genomic_DNA"/>
</dbReference>
<dbReference type="AlphaFoldDB" id="R7U7Z7"/>
<proteinExistence type="predicted"/>
<gene>
    <name evidence="2" type="ORF">CAPTEDRAFT_185681</name>
</gene>
<dbReference type="EMBL" id="AMQN01025218">
    <property type="status" value="NOT_ANNOTATED_CDS"/>
    <property type="molecule type" value="Genomic_DNA"/>
</dbReference>
<dbReference type="EnsemblMetazoa" id="CapteT185681">
    <property type="protein sequence ID" value="CapteP185681"/>
    <property type="gene ID" value="CapteG185681"/>
</dbReference>
<dbReference type="HOGENOM" id="CLU_2051847_0_0_1"/>
<keyword evidence="1" id="KW-1133">Transmembrane helix</keyword>
<sequence>MSWLALIITSPSSFFSCLGCFSFSFSTNLSLRIFLHYLMAFFMAGCLHCTDSELMLKVGTICILITTCAILNNMSVDGVDERDVNKVPEAEVEGDDEALEDLRMQRNGFAVRDALIAEAF</sequence>
<reference evidence="3" key="3">
    <citation type="submission" date="2015-06" db="UniProtKB">
        <authorList>
            <consortium name="EnsemblMetazoa"/>
        </authorList>
    </citation>
    <scope>IDENTIFICATION</scope>
</reference>
<reference evidence="2 4" key="2">
    <citation type="journal article" date="2013" name="Nature">
        <title>Insights into bilaterian evolution from three spiralian genomes.</title>
        <authorList>
            <person name="Simakov O."/>
            <person name="Marletaz F."/>
            <person name="Cho S.J."/>
            <person name="Edsinger-Gonzales E."/>
            <person name="Havlak P."/>
            <person name="Hellsten U."/>
            <person name="Kuo D.H."/>
            <person name="Larsson T."/>
            <person name="Lv J."/>
            <person name="Arendt D."/>
            <person name="Savage R."/>
            <person name="Osoegawa K."/>
            <person name="de Jong P."/>
            <person name="Grimwood J."/>
            <person name="Chapman J.A."/>
            <person name="Shapiro H."/>
            <person name="Aerts A."/>
            <person name="Otillar R.P."/>
            <person name="Terry A.Y."/>
            <person name="Boore J.L."/>
            <person name="Grigoriev I.V."/>
            <person name="Lindberg D.R."/>
            <person name="Seaver E.C."/>
            <person name="Weisblat D.A."/>
            <person name="Putnam N.H."/>
            <person name="Rokhsar D.S."/>
        </authorList>
    </citation>
    <scope>NUCLEOTIDE SEQUENCE</scope>
    <source>
        <strain evidence="2 4">I ESC-2004</strain>
    </source>
</reference>
<feature type="transmembrane region" description="Helical" evidence="1">
    <location>
        <begin position="54"/>
        <end position="72"/>
    </location>
</feature>
<dbReference type="EMBL" id="KB304364">
    <property type="protein sequence ID" value="ELU02104.1"/>
    <property type="molecule type" value="Genomic_DNA"/>
</dbReference>